<keyword evidence="3" id="KW-0503">Monooxygenase</keyword>
<sequence length="501" mass="54395">MSVPSRCTVLVVGGGPAGSFAAAALARDDIDVVLLEADSFPRYHVGESMLPSMRYFLNIIGLYDTFDAHGFTRKNGAAFRFNRSQPEAYTDFIAADKSGYAWNVIRSQADELLFRHAGKSGALTFDATKVDSVQFDSDYRDEGIIGHGGHLGRPVSAKWSRKDGSSGAISFQYMVDASGRSGLLSTKYLKNRTINPNLKNIAHWGYWKRGATFAPGTRMQGAPYFEALTDASGWCWFIPLHDGTTSVGVVQNLETAVAQKRQKGSPSTKDFYLQSLDLAPGIKELLCAATMGGDVKSASDWSYHASSYAFPHARICGDAGCFIDPLFSSGVHIALVGGLSAAVTIAASVKGHCSEARAVSWHTKKVTESYMRFFLVVSAGVKQIRSQDDAAIRDGDETGFDRAFDIFKPVIQGTADADGTGTLSRVYGVILDTDICTLTQSQRIPETKCLICIVDLINALFQPIIPNLEAVSEQQLFRPRRVRETVLTAREPLRVASPAPT</sequence>
<dbReference type="SUPFAM" id="SSF51905">
    <property type="entry name" value="FAD/NAD(P)-binding domain"/>
    <property type="match status" value="1"/>
</dbReference>
<dbReference type="InterPro" id="IPR050816">
    <property type="entry name" value="Flavin-dep_Halogenase_NPB"/>
</dbReference>
<dbReference type="EMBL" id="JAAVMX010000001">
    <property type="protein sequence ID" value="KAF4513605.1"/>
    <property type="molecule type" value="Genomic_DNA"/>
</dbReference>
<dbReference type="PANTHER" id="PTHR43747">
    <property type="entry name" value="FAD-BINDING PROTEIN"/>
    <property type="match status" value="1"/>
</dbReference>
<keyword evidence="5" id="KW-1185">Reference proteome</keyword>
<evidence type="ECO:0000256" key="1">
    <source>
        <dbReference type="ARBA" id="ARBA00005706"/>
    </source>
</evidence>
<proteinExistence type="inferred from homology"/>
<dbReference type="Gene3D" id="3.50.50.60">
    <property type="entry name" value="FAD/NAD(P)-binding domain"/>
    <property type="match status" value="1"/>
</dbReference>
<name>A0A8H4VAD2_9HYPO</name>
<dbReference type="GO" id="GO:0004497">
    <property type="term" value="F:monooxygenase activity"/>
    <property type="evidence" value="ECO:0007669"/>
    <property type="project" value="UniProtKB-KW"/>
</dbReference>
<gene>
    <name evidence="4" type="ORF">G6O67_000854</name>
</gene>
<dbReference type="AlphaFoldDB" id="A0A8H4VAD2"/>
<protein>
    <recommendedName>
        <fullName evidence="6">Tryptophan halogenase</fullName>
    </recommendedName>
</protein>
<reference evidence="4 5" key="1">
    <citation type="journal article" date="2020" name="Genome Biol. Evol.">
        <title>A new high-quality draft genome assembly of the Chinese cordyceps Ophiocordyceps sinensis.</title>
        <authorList>
            <person name="Shu R."/>
            <person name="Zhang J."/>
            <person name="Meng Q."/>
            <person name="Zhang H."/>
            <person name="Zhou G."/>
            <person name="Li M."/>
            <person name="Wu P."/>
            <person name="Zhao Y."/>
            <person name="Chen C."/>
            <person name="Qin Q."/>
        </authorList>
    </citation>
    <scope>NUCLEOTIDE SEQUENCE [LARGE SCALE GENOMIC DNA]</scope>
    <source>
        <strain evidence="4 5">IOZ07</strain>
    </source>
</reference>
<comment type="similarity">
    <text evidence="1">Belongs to the flavin-dependent halogenase family.</text>
</comment>
<dbReference type="InterPro" id="IPR006905">
    <property type="entry name" value="Flavin_halogenase"/>
</dbReference>
<dbReference type="PANTHER" id="PTHR43747:SF5">
    <property type="entry name" value="FAD-BINDING DOMAIN-CONTAINING PROTEIN"/>
    <property type="match status" value="1"/>
</dbReference>
<dbReference type="Pfam" id="PF04820">
    <property type="entry name" value="Trp_halogenase"/>
    <property type="match status" value="2"/>
</dbReference>
<comment type="caution">
    <text evidence="4">The sequence shown here is derived from an EMBL/GenBank/DDBJ whole genome shotgun (WGS) entry which is preliminary data.</text>
</comment>
<evidence type="ECO:0000256" key="3">
    <source>
        <dbReference type="ARBA" id="ARBA00023033"/>
    </source>
</evidence>
<accession>A0A8H4VAD2</accession>
<keyword evidence="2" id="KW-0560">Oxidoreductase</keyword>
<evidence type="ECO:0008006" key="6">
    <source>
        <dbReference type="Google" id="ProtNLM"/>
    </source>
</evidence>
<organism evidence="4 5">
    <name type="scientific">Ophiocordyceps sinensis</name>
    <dbReference type="NCBI Taxonomy" id="72228"/>
    <lineage>
        <taxon>Eukaryota</taxon>
        <taxon>Fungi</taxon>
        <taxon>Dikarya</taxon>
        <taxon>Ascomycota</taxon>
        <taxon>Pezizomycotina</taxon>
        <taxon>Sordariomycetes</taxon>
        <taxon>Hypocreomycetidae</taxon>
        <taxon>Hypocreales</taxon>
        <taxon>Ophiocordycipitaceae</taxon>
        <taxon>Ophiocordyceps</taxon>
    </lineage>
</organism>
<dbReference type="OrthoDB" id="3340390at2759"/>
<evidence type="ECO:0000313" key="5">
    <source>
        <dbReference type="Proteomes" id="UP000557566"/>
    </source>
</evidence>
<evidence type="ECO:0000313" key="4">
    <source>
        <dbReference type="EMBL" id="KAF4513605.1"/>
    </source>
</evidence>
<dbReference type="InterPro" id="IPR036188">
    <property type="entry name" value="FAD/NAD-bd_sf"/>
</dbReference>
<dbReference type="Proteomes" id="UP000557566">
    <property type="component" value="Unassembled WGS sequence"/>
</dbReference>
<evidence type="ECO:0000256" key="2">
    <source>
        <dbReference type="ARBA" id="ARBA00023002"/>
    </source>
</evidence>
<dbReference type="PRINTS" id="PR00420">
    <property type="entry name" value="RNGMNOXGNASE"/>
</dbReference>